<proteinExistence type="predicted"/>
<dbReference type="InterPro" id="IPR011051">
    <property type="entry name" value="RmlC_Cupin_sf"/>
</dbReference>
<evidence type="ECO:0008006" key="3">
    <source>
        <dbReference type="Google" id="ProtNLM"/>
    </source>
</evidence>
<protein>
    <recommendedName>
        <fullName evidence="3">Cupin domain-containing protein</fullName>
    </recommendedName>
</protein>
<dbReference type="CDD" id="cd02208">
    <property type="entry name" value="cupin_RmlC-like"/>
    <property type="match status" value="1"/>
</dbReference>
<dbReference type="SUPFAM" id="SSF51182">
    <property type="entry name" value="RmlC-like cupins"/>
    <property type="match status" value="1"/>
</dbReference>
<accession>A0ABS7JN68</accession>
<sequence>MKNFKLEDMVRGWFIGDFEPSAFKSKELEVGVKSYKKGDIEERHYHKVATEFTCIIEGKVKMNGVVYTKGDIIKINPNESTDFEALEDTINVVVKLPCVKNDKFLGEVK</sequence>
<reference evidence="1 2" key="1">
    <citation type="submission" date="2021-08" db="EMBL/GenBank/DDBJ databases">
        <title>Helicobacter spp. isolated from feces of Anatolian Ground Squirrel (Spermophilus xanthoprymnus) in Turkey.</title>
        <authorList>
            <person name="Aydin F."/>
            <person name="Abay S."/>
            <person name="Kayman T."/>
            <person name="Karakaya E."/>
            <person name="Saticioglu I.B."/>
        </authorList>
    </citation>
    <scope>NUCLEOTIDE SEQUENCE [LARGE SCALE GENOMIC DNA]</scope>
    <source>
        <strain evidence="1 2">Faydin-H70</strain>
    </source>
</reference>
<dbReference type="EMBL" id="JAIGYQ010000006">
    <property type="protein sequence ID" value="MBX7490841.1"/>
    <property type="molecule type" value="Genomic_DNA"/>
</dbReference>
<dbReference type="InterPro" id="IPR014710">
    <property type="entry name" value="RmlC-like_jellyroll"/>
</dbReference>
<dbReference type="Proteomes" id="UP000700059">
    <property type="component" value="Unassembled WGS sequence"/>
</dbReference>
<comment type="caution">
    <text evidence="1">The sequence shown here is derived from an EMBL/GenBank/DDBJ whole genome shotgun (WGS) entry which is preliminary data.</text>
</comment>
<evidence type="ECO:0000313" key="1">
    <source>
        <dbReference type="EMBL" id="MBX7490841.1"/>
    </source>
</evidence>
<gene>
    <name evidence="1" type="ORF">K4G57_05110</name>
</gene>
<keyword evidence="2" id="KW-1185">Reference proteome</keyword>
<dbReference type="RefSeq" id="WP_221532400.1">
    <property type="nucleotide sequence ID" value="NZ_JAIGYP010000008.1"/>
</dbReference>
<dbReference type="Gene3D" id="2.60.120.10">
    <property type="entry name" value="Jelly Rolls"/>
    <property type="match status" value="1"/>
</dbReference>
<organism evidence="1 2">
    <name type="scientific">Helicobacter turcicus</name>
    <dbReference type="NCBI Taxonomy" id="2867412"/>
    <lineage>
        <taxon>Bacteria</taxon>
        <taxon>Pseudomonadati</taxon>
        <taxon>Campylobacterota</taxon>
        <taxon>Epsilonproteobacteria</taxon>
        <taxon>Campylobacterales</taxon>
        <taxon>Helicobacteraceae</taxon>
        <taxon>Helicobacter</taxon>
    </lineage>
</organism>
<evidence type="ECO:0000313" key="2">
    <source>
        <dbReference type="Proteomes" id="UP000700059"/>
    </source>
</evidence>
<name>A0ABS7JN68_9HELI</name>